<feature type="transmembrane region" description="Helical" evidence="6">
    <location>
        <begin position="20"/>
        <end position="40"/>
    </location>
</feature>
<dbReference type="PANTHER" id="PTHR30250">
    <property type="entry name" value="PST FAMILY PREDICTED COLANIC ACID TRANSPORTER"/>
    <property type="match status" value="1"/>
</dbReference>
<dbReference type="GO" id="GO:0042910">
    <property type="term" value="F:xenobiotic transmembrane transporter activity"/>
    <property type="evidence" value="ECO:0007669"/>
    <property type="project" value="InterPro"/>
</dbReference>
<dbReference type="InterPro" id="IPR002528">
    <property type="entry name" value="MATE_fam"/>
</dbReference>
<organism evidence="7 8">
    <name type="scientific">Cellvibrio polysaccharolyticus</name>
    <dbReference type="NCBI Taxonomy" id="2082724"/>
    <lineage>
        <taxon>Bacteria</taxon>
        <taxon>Pseudomonadati</taxon>
        <taxon>Pseudomonadota</taxon>
        <taxon>Gammaproteobacteria</taxon>
        <taxon>Cellvibrionales</taxon>
        <taxon>Cellvibrionaceae</taxon>
        <taxon>Cellvibrio</taxon>
    </lineage>
</organism>
<gene>
    <name evidence="7" type="ORF">C4F51_02365</name>
</gene>
<keyword evidence="8" id="KW-1185">Reference proteome</keyword>
<dbReference type="AlphaFoldDB" id="A0A928V1E8"/>
<dbReference type="Proteomes" id="UP000652567">
    <property type="component" value="Unassembled WGS sequence"/>
</dbReference>
<evidence type="ECO:0000256" key="3">
    <source>
        <dbReference type="ARBA" id="ARBA00022692"/>
    </source>
</evidence>
<feature type="transmembrane region" description="Helical" evidence="6">
    <location>
        <begin position="227"/>
        <end position="245"/>
    </location>
</feature>
<sequence>MAIGILMMPFLINTLGQELYGLWIVIGSIVGTYYLLDLGFNQAVTRYVSKYIHQNNPEAANRIINTALIIYSVLGIVVLVISIVAAQYGAEKLMDNTDNLDVVKMILIVTGLSLAIEFPAKAFPGILSAYMRYDFIALVKLGKSVLDAVLIYLFLSNGYGLVAMALIMMITGLVSTAIYVRFTTSLFKELEFRKSSIDAATLKDVFHFSKWVFLLDINTMLRNKMDIWFIAFYQFSGILTAYYVAVRLVEYAITFLTQATGFSGPIFTEYYAKGAHQELKSSISFFIKVNLLLAVTFYVGFLLLGYSFIKLWMGASFQVEDTFICLLILAVGRFSVYCAAPFQSLLLTLNKHNVGSVISLMETAIIGVLLTVLVPKFGIIGASISISAPLVVGRLLITPLYIQSLINIDLQHLICRITIFLAVAALFAFSLHWVMPDWRSLSIWQLVMSASILSVGQLIIGFLLFNSSERLVIKDKIIDRVFKKLLRN</sequence>
<feature type="transmembrane region" description="Helical" evidence="6">
    <location>
        <begin position="68"/>
        <end position="90"/>
    </location>
</feature>
<keyword evidence="4 6" id="KW-1133">Transmembrane helix</keyword>
<evidence type="ECO:0000313" key="8">
    <source>
        <dbReference type="Proteomes" id="UP000652567"/>
    </source>
</evidence>
<feature type="transmembrane region" description="Helical" evidence="6">
    <location>
        <begin position="102"/>
        <end position="123"/>
    </location>
</feature>
<comment type="subcellular location">
    <subcellularLocation>
        <location evidence="1">Cell membrane</location>
        <topology evidence="1">Multi-pass membrane protein</topology>
    </subcellularLocation>
</comment>
<evidence type="ECO:0000313" key="7">
    <source>
        <dbReference type="EMBL" id="MBE8716028.1"/>
    </source>
</evidence>
<keyword evidence="5 6" id="KW-0472">Membrane</keyword>
<feature type="transmembrane region" description="Helical" evidence="6">
    <location>
        <begin position="289"/>
        <end position="309"/>
    </location>
</feature>
<keyword evidence="3 6" id="KW-0812">Transmembrane</keyword>
<feature type="transmembrane region" description="Helical" evidence="6">
    <location>
        <begin position="379"/>
        <end position="401"/>
    </location>
</feature>
<proteinExistence type="predicted"/>
<evidence type="ECO:0000256" key="6">
    <source>
        <dbReference type="SAM" id="Phobius"/>
    </source>
</evidence>
<accession>A0A928V1E8</accession>
<feature type="transmembrane region" description="Helical" evidence="6">
    <location>
        <begin position="321"/>
        <end position="342"/>
    </location>
</feature>
<dbReference type="GO" id="GO:0015297">
    <property type="term" value="F:antiporter activity"/>
    <property type="evidence" value="ECO:0007669"/>
    <property type="project" value="InterPro"/>
</dbReference>
<keyword evidence="2" id="KW-1003">Cell membrane</keyword>
<protein>
    <recommendedName>
        <fullName evidence="9">Membrane protein involved in the export of O-antigen and teichoic acid</fullName>
    </recommendedName>
</protein>
<feature type="transmembrane region" description="Helical" evidence="6">
    <location>
        <begin position="441"/>
        <end position="465"/>
    </location>
</feature>
<name>A0A928V1E8_9GAMM</name>
<reference evidence="7" key="1">
    <citation type="submission" date="2018-07" db="EMBL/GenBank/DDBJ databases">
        <title>Genome assembly of strain Ka43.</title>
        <authorList>
            <person name="Kukolya J."/>
            <person name="Nagy I."/>
            <person name="Horvath B."/>
            <person name="Toth A."/>
        </authorList>
    </citation>
    <scope>NUCLEOTIDE SEQUENCE</scope>
    <source>
        <strain evidence="7">KB43</strain>
    </source>
</reference>
<dbReference type="Pfam" id="PF01554">
    <property type="entry name" value="MatE"/>
    <property type="match status" value="1"/>
</dbReference>
<dbReference type="EMBL" id="PRDL01000001">
    <property type="protein sequence ID" value="MBE8716028.1"/>
    <property type="molecule type" value="Genomic_DNA"/>
</dbReference>
<evidence type="ECO:0000256" key="2">
    <source>
        <dbReference type="ARBA" id="ARBA00022475"/>
    </source>
</evidence>
<feature type="transmembrane region" description="Helical" evidence="6">
    <location>
        <begin position="354"/>
        <end position="373"/>
    </location>
</feature>
<dbReference type="PANTHER" id="PTHR30250:SF26">
    <property type="entry name" value="PSMA PROTEIN"/>
    <property type="match status" value="1"/>
</dbReference>
<evidence type="ECO:0008006" key="9">
    <source>
        <dbReference type="Google" id="ProtNLM"/>
    </source>
</evidence>
<evidence type="ECO:0000256" key="1">
    <source>
        <dbReference type="ARBA" id="ARBA00004651"/>
    </source>
</evidence>
<feature type="transmembrane region" description="Helical" evidence="6">
    <location>
        <begin position="413"/>
        <end position="435"/>
    </location>
</feature>
<evidence type="ECO:0000256" key="5">
    <source>
        <dbReference type="ARBA" id="ARBA00023136"/>
    </source>
</evidence>
<comment type="caution">
    <text evidence="7">The sequence shown here is derived from an EMBL/GenBank/DDBJ whole genome shotgun (WGS) entry which is preliminary data.</text>
</comment>
<evidence type="ECO:0000256" key="4">
    <source>
        <dbReference type="ARBA" id="ARBA00022989"/>
    </source>
</evidence>
<dbReference type="GO" id="GO:0005886">
    <property type="term" value="C:plasma membrane"/>
    <property type="evidence" value="ECO:0007669"/>
    <property type="project" value="UniProtKB-SubCell"/>
</dbReference>
<dbReference type="InterPro" id="IPR050833">
    <property type="entry name" value="Poly_Biosynth_Transport"/>
</dbReference>